<organism evidence="4 5">
    <name type="scientific">Aspergillus brasiliensis (strain CBS 101740 / IMI 381727 / IBT 21946)</name>
    <dbReference type="NCBI Taxonomy" id="767769"/>
    <lineage>
        <taxon>Eukaryota</taxon>
        <taxon>Fungi</taxon>
        <taxon>Dikarya</taxon>
        <taxon>Ascomycota</taxon>
        <taxon>Pezizomycotina</taxon>
        <taxon>Eurotiomycetes</taxon>
        <taxon>Eurotiomycetidae</taxon>
        <taxon>Eurotiales</taxon>
        <taxon>Aspergillaceae</taxon>
        <taxon>Aspergillus</taxon>
        <taxon>Aspergillus subgen. Circumdati</taxon>
    </lineage>
</organism>
<proteinExistence type="inferred from homology"/>
<feature type="region of interest" description="Disordered" evidence="2">
    <location>
        <begin position="113"/>
        <end position="157"/>
    </location>
</feature>
<accession>A0A1L9UEM5</accession>
<dbReference type="SUPFAM" id="SSF53448">
    <property type="entry name" value="Nucleotide-diphospho-sugar transferases"/>
    <property type="match status" value="1"/>
</dbReference>
<evidence type="ECO:0000256" key="2">
    <source>
        <dbReference type="SAM" id="MobiDB-lite"/>
    </source>
</evidence>
<dbReference type="Gene3D" id="3.90.550.20">
    <property type="match status" value="1"/>
</dbReference>
<feature type="region of interest" description="Disordered" evidence="2">
    <location>
        <begin position="1"/>
        <end position="30"/>
    </location>
</feature>
<dbReference type="InterPro" id="IPR039367">
    <property type="entry name" value="Och1-like"/>
</dbReference>
<feature type="compositionally biased region" description="Polar residues" evidence="2">
    <location>
        <begin position="113"/>
        <end position="130"/>
    </location>
</feature>
<dbReference type="Proteomes" id="UP000184499">
    <property type="component" value="Unassembled WGS sequence"/>
</dbReference>
<dbReference type="EMBL" id="KV878687">
    <property type="protein sequence ID" value="OJJ70105.1"/>
    <property type="molecule type" value="Genomic_DNA"/>
</dbReference>
<dbReference type="Pfam" id="PF04488">
    <property type="entry name" value="Gly_transf_sug"/>
    <property type="match status" value="1"/>
</dbReference>
<name>A0A1L9UEM5_ASPBC</name>
<gene>
    <name evidence="4" type="ORF">ASPBRDRAFT_76693</name>
</gene>
<dbReference type="VEuPathDB" id="FungiDB:ASPBRDRAFT_76693"/>
<dbReference type="STRING" id="767769.A0A1L9UEM5"/>
<feature type="compositionally biased region" description="Polar residues" evidence="2">
    <location>
        <begin position="18"/>
        <end position="30"/>
    </location>
</feature>
<sequence length="441" mass="49092">MKQPHFHPRGSREEGNIPLSNPQPSKRGNNNDPALFLNGWTLSLRCAWSAEIISLLSSHPRYPHESSSLRTSSMLPSTLRSSRYGRFVILTIPLLVFSCLLFLTWDPLPGRLRQQSQVPTSQSDPVSQVPQAVEPSKGEASHPKPPVSTSKPSSSKITGDIADGDAILGITDKLWQSAKDPHLSDDQDKWINTWLEKNPSFRYELLTDDSAATFVRTHYASRPDIIEVFETLPIPILRADLLRYLLVLAEGGVWSDLDVTCDKPVGEWVPTEYKNARIEMIVGLEFDFEWRGEGTEIASQFCNWVFAAPRSSRVLQVVVDAVVAKLKEIAAMNNVQVKDLTLEMLPIDVVNVTGPKIMTIAILDSLQQLLGRTVDDRDFHGIKKPKLIGDVLIMPGVAFAASQNGYPQDQGDALVTHHYAGSWKQADAEAKEKKKQKQNGR</sequence>
<evidence type="ECO:0000256" key="1">
    <source>
        <dbReference type="ARBA" id="ARBA00009003"/>
    </source>
</evidence>
<evidence type="ECO:0000313" key="5">
    <source>
        <dbReference type="Proteomes" id="UP000184499"/>
    </source>
</evidence>
<dbReference type="GO" id="GO:0000009">
    <property type="term" value="F:alpha-1,6-mannosyltransferase activity"/>
    <property type="evidence" value="ECO:0007669"/>
    <property type="project" value="InterPro"/>
</dbReference>
<evidence type="ECO:0000256" key="3">
    <source>
        <dbReference type="SAM" id="Phobius"/>
    </source>
</evidence>
<dbReference type="InterPro" id="IPR029044">
    <property type="entry name" value="Nucleotide-diphossugar_trans"/>
</dbReference>
<keyword evidence="3" id="KW-0812">Transmembrane</keyword>
<keyword evidence="5" id="KW-1185">Reference proteome</keyword>
<dbReference type="GO" id="GO:0006487">
    <property type="term" value="P:protein N-linked glycosylation"/>
    <property type="evidence" value="ECO:0007669"/>
    <property type="project" value="TreeGrafter"/>
</dbReference>
<dbReference type="RefSeq" id="XP_067477354.1">
    <property type="nucleotide sequence ID" value="XM_067629327.1"/>
</dbReference>
<dbReference type="PANTHER" id="PTHR31834">
    <property type="entry name" value="INITIATION-SPECIFIC ALPHA-1,6-MANNOSYLTRANSFERASE"/>
    <property type="match status" value="1"/>
</dbReference>
<dbReference type="PANTHER" id="PTHR31834:SF8">
    <property type="entry name" value="TRANSFERASE, PUTATIVE (AFU_ORTHOLOGUE AFUA_6G14040)-RELATED"/>
    <property type="match status" value="1"/>
</dbReference>
<comment type="similarity">
    <text evidence="1">Belongs to the glycosyltransferase 32 family.</text>
</comment>
<dbReference type="OrthoDB" id="409543at2759"/>
<dbReference type="GeneID" id="93581814"/>
<dbReference type="GO" id="GO:0000136">
    <property type="term" value="C:mannan polymerase complex"/>
    <property type="evidence" value="ECO:0007669"/>
    <property type="project" value="TreeGrafter"/>
</dbReference>
<evidence type="ECO:0008006" key="6">
    <source>
        <dbReference type="Google" id="ProtNLM"/>
    </source>
</evidence>
<feature type="transmembrane region" description="Helical" evidence="3">
    <location>
        <begin position="84"/>
        <end position="105"/>
    </location>
</feature>
<keyword evidence="3" id="KW-1133">Transmembrane helix</keyword>
<reference evidence="5" key="1">
    <citation type="journal article" date="2017" name="Genome Biol.">
        <title>Comparative genomics reveals high biological diversity and specific adaptations in the industrially and medically important fungal genus Aspergillus.</title>
        <authorList>
            <person name="de Vries R.P."/>
            <person name="Riley R."/>
            <person name="Wiebenga A."/>
            <person name="Aguilar-Osorio G."/>
            <person name="Amillis S."/>
            <person name="Uchima C.A."/>
            <person name="Anderluh G."/>
            <person name="Asadollahi M."/>
            <person name="Askin M."/>
            <person name="Barry K."/>
            <person name="Battaglia E."/>
            <person name="Bayram O."/>
            <person name="Benocci T."/>
            <person name="Braus-Stromeyer S.A."/>
            <person name="Caldana C."/>
            <person name="Canovas D."/>
            <person name="Cerqueira G.C."/>
            <person name="Chen F."/>
            <person name="Chen W."/>
            <person name="Choi C."/>
            <person name="Clum A."/>
            <person name="Dos Santos R.A."/>
            <person name="Damasio A.R."/>
            <person name="Diallinas G."/>
            <person name="Emri T."/>
            <person name="Fekete E."/>
            <person name="Flipphi M."/>
            <person name="Freyberg S."/>
            <person name="Gallo A."/>
            <person name="Gournas C."/>
            <person name="Habgood R."/>
            <person name="Hainaut M."/>
            <person name="Harispe M.L."/>
            <person name="Henrissat B."/>
            <person name="Hilden K.S."/>
            <person name="Hope R."/>
            <person name="Hossain A."/>
            <person name="Karabika E."/>
            <person name="Karaffa L."/>
            <person name="Karanyi Z."/>
            <person name="Krasevec N."/>
            <person name="Kuo A."/>
            <person name="Kusch H."/>
            <person name="LaButti K."/>
            <person name="Lagendijk E.L."/>
            <person name="Lapidus A."/>
            <person name="Levasseur A."/>
            <person name="Lindquist E."/>
            <person name="Lipzen A."/>
            <person name="Logrieco A.F."/>
            <person name="MacCabe A."/>
            <person name="Maekelae M.R."/>
            <person name="Malavazi I."/>
            <person name="Melin P."/>
            <person name="Meyer V."/>
            <person name="Mielnichuk N."/>
            <person name="Miskei M."/>
            <person name="Molnar A.P."/>
            <person name="Mule G."/>
            <person name="Ngan C.Y."/>
            <person name="Orejas M."/>
            <person name="Orosz E."/>
            <person name="Ouedraogo J.P."/>
            <person name="Overkamp K.M."/>
            <person name="Park H.-S."/>
            <person name="Perrone G."/>
            <person name="Piumi F."/>
            <person name="Punt P.J."/>
            <person name="Ram A.F."/>
            <person name="Ramon A."/>
            <person name="Rauscher S."/>
            <person name="Record E."/>
            <person name="Riano-Pachon D.M."/>
            <person name="Robert V."/>
            <person name="Roehrig J."/>
            <person name="Ruller R."/>
            <person name="Salamov A."/>
            <person name="Salih N.S."/>
            <person name="Samson R.A."/>
            <person name="Sandor E."/>
            <person name="Sanguinetti M."/>
            <person name="Schuetze T."/>
            <person name="Sepcic K."/>
            <person name="Shelest E."/>
            <person name="Sherlock G."/>
            <person name="Sophianopoulou V."/>
            <person name="Squina F.M."/>
            <person name="Sun H."/>
            <person name="Susca A."/>
            <person name="Todd R.B."/>
            <person name="Tsang A."/>
            <person name="Unkles S.E."/>
            <person name="van de Wiele N."/>
            <person name="van Rossen-Uffink D."/>
            <person name="Oliveira J.V."/>
            <person name="Vesth T.C."/>
            <person name="Visser J."/>
            <person name="Yu J.-H."/>
            <person name="Zhou M."/>
            <person name="Andersen M.R."/>
            <person name="Archer D.B."/>
            <person name="Baker S.E."/>
            <person name="Benoit I."/>
            <person name="Brakhage A.A."/>
            <person name="Braus G.H."/>
            <person name="Fischer R."/>
            <person name="Frisvad J.C."/>
            <person name="Goldman G.H."/>
            <person name="Houbraken J."/>
            <person name="Oakley B."/>
            <person name="Pocsi I."/>
            <person name="Scazzocchio C."/>
            <person name="Seiboth B."/>
            <person name="vanKuyk P.A."/>
            <person name="Wortman J."/>
            <person name="Dyer P.S."/>
            <person name="Grigoriev I.V."/>
        </authorList>
    </citation>
    <scope>NUCLEOTIDE SEQUENCE [LARGE SCALE GENOMIC DNA]</scope>
    <source>
        <strain evidence="5">CBS 101740 / IMI 381727 / IBT 21946</strain>
    </source>
</reference>
<protein>
    <recommendedName>
        <fullName evidence="6">Alpha 1,4-glycosyltransferase domain-containing protein</fullName>
    </recommendedName>
</protein>
<dbReference type="InterPro" id="IPR007577">
    <property type="entry name" value="GlycoTrfase_DXD_sugar-bd_CS"/>
</dbReference>
<feature type="compositionally biased region" description="Low complexity" evidence="2">
    <location>
        <begin position="147"/>
        <end position="156"/>
    </location>
</feature>
<evidence type="ECO:0000313" key="4">
    <source>
        <dbReference type="EMBL" id="OJJ70105.1"/>
    </source>
</evidence>
<dbReference type="AlphaFoldDB" id="A0A1L9UEM5"/>
<keyword evidence="3" id="KW-0472">Membrane</keyword>